<name>A0AAW6P3L9_9PSED</name>
<accession>A0AAW6P3L9</accession>
<sequence length="72" mass="7895">MSNDKDADSFALKGESKNTWRVVCEHTNDGSGDVIISLPDELCDALAWTVGDVLTVELGHENTWVLSKKKCT</sequence>
<dbReference type="Proteomes" id="UP001220662">
    <property type="component" value="Unassembled WGS sequence"/>
</dbReference>
<dbReference type="EMBL" id="JARJLR010000207">
    <property type="protein sequence ID" value="MDF3842286.1"/>
    <property type="molecule type" value="Genomic_DNA"/>
</dbReference>
<evidence type="ECO:0000313" key="2">
    <source>
        <dbReference type="Proteomes" id="UP001220662"/>
    </source>
</evidence>
<proteinExistence type="predicted"/>
<organism evidence="1 2">
    <name type="scientific">Pseudomonas citronellolis</name>
    <dbReference type="NCBI Taxonomy" id="53408"/>
    <lineage>
        <taxon>Bacteria</taxon>
        <taxon>Pseudomonadati</taxon>
        <taxon>Pseudomonadota</taxon>
        <taxon>Gammaproteobacteria</taxon>
        <taxon>Pseudomonadales</taxon>
        <taxon>Pseudomonadaceae</taxon>
        <taxon>Pseudomonas</taxon>
    </lineage>
</organism>
<dbReference type="AlphaFoldDB" id="A0AAW6P3L9"/>
<gene>
    <name evidence="1" type="ORF">P3W55_11265</name>
</gene>
<protein>
    <submittedName>
        <fullName evidence="1">AbrB/MazE/SpoVT family DNA-binding domain-containing protein</fullName>
    </submittedName>
</protein>
<comment type="caution">
    <text evidence="1">The sequence shown here is derived from an EMBL/GenBank/DDBJ whole genome shotgun (WGS) entry which is preliminary data.</text>
</comment>
<evidence type="ECO:0000313" key="1">
    <source>
        <dbReference type="EMBL" id="MDF3842286.1"/>
    </source>
</evidence>
<reference evidence="1" key="1">
    <citation type="submission" date="2023-03" db="EMBL/GenBank/DDBJ databases">
        <title>Draft assemblies of triclosan tolerant bacteria isolated from returned activated sludge.</title>
        <authorList>
            <person name="Van Hamelsveld S."/>
        </authorList>
    </citation>
    <scope>NUCLEOTIDE SEQUENCE</scope>
    <source>
        <strain evidence="1">GW210015_S63</strain>
    </source>
</reference>
<keyword evidence="1" id="KW-0238">DNA-binding</keyword>
<dbReference type="GO" id="GO:0003677">
    <property type="term" value="F:DNA binding"/>
    <property type="evidence" value="ECO:0007669"/>
    <property type="project" value="UniProtKB-KW"/>
</dbReference>